<keyword evidence="5 6" id="KW-0482">Metalloprotease</keyword>
<evidence type="ECO:0000256" key="1">
    <source>
        <dbReference type="ARBA" id="ARBA00022670"/>
    </source>
</evidence>
<comment type="cofactor">
    <cofactor evidence="6">
        <name>Zn(2+)</name>
        <dbReference type="ChEBI" id="CHEBI:29105"/>
    </cofactor>
    <text evidence="6">Binds 1 zinc ion per subunit.</text>
</comment>
<name>A0A1R3KYX8_9ROSI</name>
<dbReference type="InterPro" id="IPR001915">
    <property type="entry name" value="Peptidase_M48"/>
</dbReference>
<dbReference type="STRING" id="93759.A0A1R3KYX8"/>
<dbReference type="InterPro" id="IPR051156">
    <property type="entry name" value="Mito/Outer_Membr_Metalloprot"/>
</dbReference>
<dbReference type="GO" id="GO:0051603">
    <property type="term" value="P:proteolysis involved in protein catabolic process"/>
    <property type="evidence" value="ECO:0007669"/>
    <property type="project" value="TreeGrafter"/>
</dbReference>
<dbReference type="Pfam" id="PF01435">
    <property type="entry name" value="Peptidase_M48"/>
    <property type="match status" value="1"/>
</dbReference>
<keyword evidence="3 6" id="KW-0378">Hydrolase</keyword>
<proteinExistence type="inferred from homology"/>
<dbReference type="PANTHER" id="PTHR22726:SF1">
    <property type="entry name" value="METALLOENDOPEPTIDASE OMA1, MITOCHONDRIAL"/>
    <property type="match status" value="1"/>
</dbReference>
<dbReference type="EMBL" id="AWUE01009695">
    <property type="protein sequence ID" value="OMP12219.1"/>
    <property type="molecule type" value="Genomic_DNA"/>
</dbReference>
<reference evidence="9" key="1">
    <citation type="submission" date="2013-09" db="EMBL/GenBank/DDBJ databases">
        <title>Corchorus olitorius genome sequencing.</title>
        <authorList>
            <person name="Alam M."/>
            <person name="Haque M.S."/>
            <person name="Islam M.S."/>
            <person name="Emdad E.M."/>
            <person name="Islam M.M."/>
            <person name="Ahmed B."/>
            <person name="Halim A."/>
            <person name="Hossen Q.M.M."/>
            <person name="Hossain M.Z."/>
            <person name="Ahmed R."/>
            <person name="Khan M.M."/>
            <person name="Islam R."/>
            <person name="Rashid M.M."/>
            <person name="Khan S.A."/>
            <person name="Rahman M.S."/>
            <person name="Alam M."/>
            <person name="Yahiya A.S."/>
            <person name="Khan M.S."/>
            <person name="Azam M.S."/>
            <person name="Haque T."/>
            <person name="Lashkar M.Z.H."/>
            <person name="Akhand A.I."/>
            <person name="Morshed G."/>
            <person name="Roy S."/>
            <person name="Uddin K.S."/>
            <person name="Rabeya T."/>
            <person name="Hossain A.S."/>
            <person name="Chowdhury A."/>
            <person name="Snigdha A.R."/>
            <person name="Mortoza M.S."/>
            <person name="Matin S.A."/>
            <person name="Hoque S.M.E."/>
            <person name="Islam M.K."/>
            <person name="Roy D.K."/>
            <person name="Haider R."/>
            <person name="Moosa M.M."/>
            <person name="Elias S.M."/>
            <person name="Hasan A.M."/>
            <person name="Jahan S."/>
            <person name="Shafiuddin M."/>
            <person name="Mahmood N."/>
            <person name="Shommy N.S."/>
        </authorList>
    </citation>
    <scope>NUCLEOTIDE SEQUENCE [LARGE SCALE GENOMIC DNA]</scope>
    <source>
        <strain evidence="9">cv. O-4</strain>
    </source>
</reference>
<feature type="domain" description="Peptidase M48" evidence="7">
    <location>
        <begin position="107"/>
        <end position="154"/>
    </location>
</feature>
<protein>
    <submittedName>
        <fullName evidence="8">Peptidase M48</fullName>
    </submittedName>
</protein>
<dbReference type="AlphaFoldDB" id="A0A1R3KYX8"/>
<dbReference type="GO" id="GO:0016020">
    <property type="term" value="C:membrane"/>
    <property type="evidence" value="ECO:0007669"/>
    <property type="project" value="TreeGrafter"/>
</dbReference>
<keyword evidence="4 6" id="KW-0862">Zinc</keyword>
<evidence type="ECO:0000259" key="7">
    <source>
        <dbReference type="Pfam" id="PF01435"/>
    </source>
</evidence>
<comment type="caution">
    <text evidence="8">The sequence shown here is derived from an EMBL/GenBank/DDBJ whole genome shotgun (WGS) entry which is preliminary data.</text>
</comment>
<dbReference type="PANTHER" id="PTHR22726">
    <property type="entry name" value="METALLOENDOPEPTIDASE OMA1"/>
    <property type="match status" value="1"/>
</dbReference>
<dbReference type="GO" id="GO:0046872">
    <property type="term" value="F:metal ion binding"/>
    <property type="evidence" value="ECO:0007669"/>
    <property type="project" value="UniProtKB-KW"/>
</dbReference>
<dbReference type="OrthoDB" id="7464992at2759"/>
<gene>
    <name evidence="8" type="ORF">COLO4_03392</name>
</gene>
<keyword evidence="9" id="KW-1185">Reference proteome</keyword>
<evidence type="ECO:0000313" key="8">
    <source>
        <dbReference type="EMBL" id="OMP12219.1"/>
    </source>
</evidence>
<evidence type="ECO:0000256" key="3">
    <source>
        <dbReference type="ARBA" id="ARBA00022801"/>
    </source>
</evidence>
<sequence>MNGLRNDDDHISANSILLSSDPRAIRVQSIARKLLDAMREGLMLQHQSKLVSPKSEGSKFLNYHHLHRKAEICGVTKRDGIEFNSNQESENRRRNLIWKPATKHLDGNVWEVYVANKYLNSSLCLHNGKIGIETTLLGNLKSDDEVAAVIAHEV</sequence>
<evidence type="ECO:0000256" key="2">
    <source>
        <dbReference type="ARBA" id="ARBA00022723"/>
    </source>
</evidence>
<evidence type="ECO:0000256" key="5">
    <source>
        <dbReference type="ARBA" id="ARBA00023049"/>
    </source>
</evidence>
<comment type="similarity">
    <text evidence="6">Belongs to the peptidase M48 family.</text>
</comment>
<keyword evidence="2" id="KW-0479">Metal-binding</keyword>
<evidence type="ECO:0000256" key="4">
    <source>
        <dbReference type="ARBA" id="ARBA00022833"/>
    </source>
</evidence>
<keyword evidence="1 6" id="KW-0645">Protease</keyword>
<dbReference type="Proteomes" id="UP000187203">
    <property type="component" value="Unassembled WGS sequence"/>
</dbReference>
<organism evidence="8 9">
    <name type="scientific">Corchorus olitorius</name>
    <dbReference type="NCBI Taxonomy" id="93759"/>
    <lineage>
        <taxon>Eukaryota</taxon>
        <taxon>Viridiplantae</taxon>
        <taxon>Streptophyta</taxon>
        <taxon>Embryophyta</taxon>
        <taxon>Tracheophyta</taxon>
        <taxon>Spermatophyta</taxon>
        <taxon>Magnoliopsida</taxon>
        <taxon>eudicotyledons</taxon>
        <taxon>Gunneridae</taxon>
        <taxon>Pentapetalae</taxon>
        <taxon>rosids</taxon>
        <taxon>malvids</taxon>
        <taxon>Malvales</taxon>
        <taxon>Malvaceae</taxon>
        <taxon>Grewioideae</taxon>
        <taxon>Apeibeae</taxon>
        <taxon>Corchorus</taxon>
    </lineage>
</organism>
<dbReference type="GO" id="GO:0004222">
    <property type="term" value="F:metalloendopeptidase activity"/>
    <property type="evidence" value="ECO:0007669"/>
    <property type="project" value="InterPro"/>
</dbReference>
<evidence type="ECO:0000313" key="9">
    <source>
        <dbReference type="Proteomes" id="UP000187203"/>
    </source>
</evidence>
<evidence type="ECO:0000256" key="6">
    <source>
        <dbReference type="RuleBase" id="RU003983"/>
    </source>
</evidence>
<accession>A0A1R3KYX8</accession>